<dbReference type="SMART" id="SM00448">
    <property type="entry name" value="REC"/>
    <property type="match status" value="1"/>
</dbReference>
<protein>
    <recommendedName>
        <fullName evidence="2">histidine kinase</fullName>
        <ecNumber evidence="2">2.7.13.3</ecNumber>
    </recommendedName>
</protein>
<dbReference type="Gene3D" id="3.30.565.10">
    <property type="entry name" value="Histidine kinase-like ATPase, C-terminal domain"/>
    <property type="match status" value="1"/>
</dbReference>
<dbReference type="FunFam" id="1.10.287.130:FF:000045">
    <property type="entry name" value="Two-component system sensor histidine kinase/response regulator"/>
    <property type="match status" value="1"/>
</dbReference>
<dbReference type="PROSITE" id="PS50109">
    <property type="entry name" value="HIS_KIN"/>
    <property type="match status" value="1"/>
</dbReference>
<dbReference type="PRINTS" id="PR00344">
    <property type="entry name" value="BCTRLSENSOR"/>
</dbReference>
<dbReference type="Gene3D" id="1.10.10.60">
    <property type="entry name" value="Homeodomain-like"/>
    <property type="match status" value="1"/>
</dbReference>
<evidence type="ECO:0000256" key="8">
    <source>
        <dbReference type="SAM" id="Phobius"/>
    </source>
</evidence>
<dbReference type="Pfam" id="PF02518">
    <property type="entry name" value="HATPase_c"/>
    <property type="match status" value="1"/>
</dbReference>
<dbReference type="SUPFAM" id="SSF63829">
    <property type="entry name" value="Calcium-dependent phosphotriesterase"/>
    <property type="match status" value="3"/>
</dbReference>
<dbReference type="InterPro" id="IPR011110">
    <property type="entry name" value="Reg_prop"/>
</dbReference>
<dbReference type="PROSITE" id="PS50110">
    <property type="entry name" value="RESPONSE_REGULATORY"/>
    <property type="match status" value="1"/>
</dbReference>
<evidence type="ECO:0000256" key="2">
    <source>
        <dbReference type="ARBA" id="ARBA00012438"/>
    </source>
</evidence>
<dbReference type="Gene3D" id="2.130.10.10">
    <property type="entry name" value="YVTN repeat-like/Quinoprotein amine dehydrogenase"/>
    <property type="match status" value="3"/>
</dbReference>
<keyword evidence="8" id="KW-1133">Transmembrane helix</keyword>
<dbReference type="SUPFAM" id="SSF52172">
    <property type="entry name" value="CheY-like"/>
    <property type="match status" value="1"/>
</dbReference>
<dbReference type="Gene3D" id="1.10.287.130">
    <property type="match status" value="1"/>
</dbReference>
<evidence type="ECO:0000256" key="6">
    <source>
        <dbReference type="ARBA" id="ARBA00023163"/>
    </source>
</evidence>
<dbReference type="InterPro" id="IPR009057">
    <property type="entry name" value="Homeodomain-like_sf"/>
</dbReference>
<dbReference type="InterPro" id="IPR015943">
    <property type="entry name" value="WD40/YVTN_repeat-like_dom_sf"/>
</dbReference>
<dbReference type="RefSeq" id="WP_105473554.1">
    <property type="nucleotide sequence ID" value="NZ_PVEO01000004.1"/>
</dbReference>
<dbReference type="EMBL" id="PVEO01000004">
    <property type="protein sequence ID" value="PQV48946.1"/>
    <property type="molecule type" value="Genomic_DNA"/>
</dbReference>
<proteinExistence type="predicted"/>
<dbReference type="EC" id="2.7.13.3" evidence="2"/>
<keyword evidence="8" id="KW-0812">Transmembrane</keyword>
<dbReference type="InterPro" id="IPR018062">
    <property type="entry name" value="HTH_AraC-typ_CS"/>
</dbReference>
<dbReference type="Proteomes" id="UP000251545">
    <property type="component" value="Unassembled WGS sequence"/>
</dbReference>
<dbReference type="FunFam" id="2.60.40.10:FF:000791">
    <property type="entry name" value="Two-component system sensor histidine kinase/response regulator"/>
    <property type="match status" value="1"/>
</dbReference>
<dbReference type="InterPro" id="IPR001789">
    <property type="entry name" value="Sig_transdc_resp-reg_receiver"/>
</dbReference>
<feature type="signal peptide" evidence="9">
    <location>
        <begin position="1"/>
        <end position="20"/>
    </location>
</feature>
<dbReference type="PANTHER" id="PTHR43547:SF2">
    <property type="entry name" value="HYBRID SIGNAL TRANSDUCTION HISTIDINE KINASE C"/>
    <property type="match status" value="1"/>
</dbReference>
<sequence>MKSRIYITLSYFLLCNLLCAQFNNLKFENLDTTEGLSSSTCFEIFQDKEGFLWFGTIDGLNKYNGYEFEVFRSILNDPHSISNNRINVIEEDNEGNLWIGTNNGLNLYNKRTNKFLRIDLYKQLSLSNSNQKIINDLLYDSISNHLWVATNNGVIKIVLQDDASNYENFKFSYYINDENNPSSLDNNTANVILLDENNSIWVGTNGDYLNHYNTGKDNFERILINNKKPYELNHIPKKVFIDSDGDFWIGNDFSNLILWNRASNTFRHVSMVENTTPILGIHQDKGGLFWVSTDVNGIYLFEKKSLKVKQHIVNNPSDPFSLPNNKPSKVFVDRKGIYWIGSYDKGVSKFDPSKNLFGHYYYKPGEPNGMSEKTVQSVLQDSKGRIWISAYNGGLNLFLEKNNSFKHYGNNGKKETSLSSTKILYTFEGSDGNIWVCTLDGGLNKFNPNNKTFKHYLHNASDTLSIAQNSVWTGVEDSKKRLWFGLRTQGISLYNPKTQNFHNYKNTFSTKNGLVSNNILFTFIDSKNRLLIGTFLGLNVLDLNSLNEDVPLEIKFTHIKGKGIEETGINHITEDHLGNIWLGADSGVHKLNASLELVKSYSSQDGLPNNLVVGIQEDNNHNLWISTKGGISLFNPRTNQFKNFNSHDGLQGLEFQSKSIEKTKDGRIIVGGINGFNIFHPDNIKESDSVNLQPKIVNFKLNNKTVISGDSINGRVLLRKHISQTDNLQLNYDENYISFEFLALNFDNPENVQYAYRMQGLDEEFINVGSNRTVNLSNLEYGDYTFEVRASVDGEWSKASVASLNIEILPPYWRTWWAYLIYLIIGAAIFWIIVHYYTLKVQEKQQHELDQMKLKFFVNVSHEFRTPLTLILNPVDKILSNFNNDTETIKQSAQSIQRSARRLLHLVNQLLDYRKMDAGMAPLRLQKGDIVKFSKDIFLLFKDIAFKKQIVYNFNSNADSITGNFDFDKVEKITTNLISNALKFTNSGGEISVSINKIRDEKSTTLGAFFKKKISGDYIEIIVEDTGIGLDKEQQNNIFSRFYNVKNDKSGTGIGLNFTKALVEIHQGDISFESQLNVGTKFIVKLPIDLESKTEKAANIKDEFLINTFNALEYDMLTSDDEVVAANSVEKDTSKKPVVLIVEDNKELRVHLSNDLKGHYLVKEAVNGEQGLKMVKKIMPDIVISDVMMPKMDGFKMCELLKTDFDTCHIPIILLTAKTLDEDRVQGYNQGADGYISKPFVTSVLRARIDNLLEAKRRLRKRFSEIGGAFISHEITTNNLDEVFLDKATKIVMDNITQVDFKQEQLLKEMGIGRSQFYRKINSLTGSNPSNFIRTIRLRYASELLLQQRYSIKEVTHMSGFNSTAYFSKTFRELFNVTPSQFVEQNKKDS</sequence>
<dbReference type="GO" id="GO:0043565">
    <property type="term" value="F:sequence-specific DNA binding"/>
    <property type="evidence" value="ECO:0007669"/>
    <property type="project" value="InterPro"/>
</dbReference>
<dbReference type="PANTHER" id="PTHR43547">
    <property type="entry name" value="TWO-COMPONENT HISTIDINE KINASE"/>
    <property type="match status" value="1"/>
</dbReference>
<evidence type="ECO:0000256" key="9">
    <source>
        <dbReference type="SAM" id="SignalP"/>
    </source>
</evidence>
<dbReference type="InterPro" id="IPR005467">
    <property type="entry name" value="His_kinase_dom"/>
</dbReference>
<keyword evidence="5" id="KW-0238">DNA-binding</keyword>
<evidence type="ECO:0000256" key="5">
    <source>
        <dbReference type="ARBA" id="ARBA00023125"/>
    </source>
</evidence>
<dbReference type="SMART" id="SM00342">
    <property type="entry name" value="HTH_ARAC"/>
    <property type="match status" value="1"/>
</dbReference>
<feature type="chain" id="PRO_5016745277" description="histidine kinase" evidence="9">
    <location>
        <begin position="21"/>
        <end position="1390"/>
    </location>
</feature>
<keyword evidence="3 7" id="KW-0597">Phosphoprotein</keyword>
<dbReference type="Gene3D" id="3.40.50.2300">
    <property type="match status" value="1"/>
</dbReference>
<dbReference type="InterPro" id="IPR013783">
    <property type="entry name" value="Ig-like_fold"/>
</dbReference>
<reference evidence="13 14" key="1">
    <citation type="submission" date="2018-02" db="EMBL/GenBank/DDBJ databases">
        <title>Genomic Encyclopedia of Archaeal and Bacterial Type Strains, Phase II (KMG-II): from individual species to whole genera.</title>
        <authorList>
            <person name="Goeker M."/>
        </authorList>
    </citation>
    <scope>NUCLEOTIDE SEQUENCE [LARGE SCALE GENOMIC DNA]</scope>
    <source>
        <strain evidence="13 14">DSM 21165</strain>
    </source>
</reference>
<dbReference type="InterPro" id="IPR036890">
    <property type="entry name" value="HATPase_C_sf"/>
</dbReference>
<feature type="modified residue" description="4-aspartylphosphate" evidence="7">
    <location>
        <position position="1186"/>
    </location>
</feature>
<evidence type="ECO:0000256" key="4">
    <source>
        <dbReference type="ARBA" id="ARBA00023015"/>
    </source>
</evidence>
<keyword evidence="4" id="KW-0805">Transcription regulation</keyword>
<dbReference type="Pfam" id="PF07494">
    <property type="entry name" value="Reg_prop"/>
    <property type="match status" value="2"/>
</dbReference>
<dbReference type="SUPFAM" id="SSF55874">
    <property type="entry name" value="ATPase domain of HSP90 chaperone/DNA topoisomerase II/histidine kinase"/>
    <property type="match status" value="1"/>
</dbReference>
<evidence type="ECO:0000256" key="7">
    <source>
        <dbReference type="PROSITE-ProRule" id="PRU00169"/>
    </source>
</evidence>
<dbReference type="SUPFAM" id="SSF46689">
    <property type="entry name" value="Homeodomain-like"/>
    <property type="match status" value="1"/>
</dbReference>
<organism evidence="13 14">
    <name type="scientific">Jejuia pallidilutea</name>
    <dbReference type="NCBI Taxonomy" id="504487"/>
    <lineage>
        <taxon>Bacteria</taxon>
        <taxon>Pseudomonadati</taxon>
        <taxon>Bacteroidota</taxon>
        <taxon>Flavobacteriia</taxon>
        <taxon>Flavobacteriales</taxon>
        <taxon>Flavobacteriaceae</taxon>
        <taxon>Jejuia</taxon>
    </lineage>
</organism>
<feature type="domain" description="HTH araC/xylS-type" evidence="10">
    <location>
        <begin position="1286"/>
        <end position="1385"/>
    </location>
</feature>
<accession>A0A362X0A9</accession>
<evidence type="ECO:0000259" key="11">
    <source>
        <dbReference type="PROSITE" id="PS50109"/>
    </source>
</evidence>
<dbReference type="Pfam" id="PF00512">
    <property type="entry name" value="HisKA"/>
    <property type="match status" value="1"/>
</dbReference>
<dbReference type="Gene3D" id="2.60.40.10">
    <property type="entry name" value="Immunoglobulins"/>
    <property type="match status" value="1"/>
</dbReference>
<dbReference type="SUPFAM" id="SSF47384">
    <property type="entry name" value="Homodimeric domain of signal transducing histidine kinase"/>
    <property type="match status" value="1"/>
</dbReference>
<dbReference type="CDD" id="cd17574">
    <property type="entry name" value="REC_OmpR"/>
    <property type="match status" value="1"/>
</dbReference>
<dbReference type="SMART" id="SM00388">
    <property type="entry name" value="HisKA"/>
    <property type="match status" value="1"/>
</dbReference>
<name>A0A362X0A9_9FLAO</name>
<dbReference type="CDD" id="cd00082">
    <property type="entry name" value="HisKA"/>
    <property type="match status" value="1"/>
</dbReference>
<dbReference type="InterPro" id="IPR003661">
    <property type="entry name" value="HisK_dim/P_dom"/>
</dbReference>
<dbReference type="GO" id="GO:0000155">
    <property type="term" value="F:phosphorelay sensor kinase activity"/>
    <property type="evidence" value="ECO:0007669"/>
    <property type="project" value="InterPro"/>
</dbReference>
<gene>
    <name evidence="13" type="ORF">CLV33_104153</name>
</gene>
<keyword evidence="6" id="KW-0804">Transcription</keyword>
<evidence type="ECO:0000313" key="14">
    <source>
        <dbReference type="Proteomes" id="UP000251545"/>
    </source>
</evidence>
<feature type="domain" description="Histidine kinase" evidence="11">
    <location>
        <begin position="859"/>
        <end position="1090"/>
    </location>
</feature>
<dbReference type="InterPro" id="IPR004358">
    <property type="entry name" value="Sig_transdc_His_kin-like_C"/>
</dbReference>
<dbReference type="InterPro" id="IPR036097">
    <property type="entry name" value="HisK_dim/P_sf"/>
</dbReference>
<comment type="caution">
    <text evidence="13">The sequence shown here is derived from an EMBL/GenBank/DDBJ whole genome shotgun (WGS) entry which is preliminary data.</text>
</comment>
<dbReference type="Pfam" id="PF12833">
    <property type="entry name" value="HTH_18"/>
    <property type="match status" value="1"/>
</dbReference>
<dbReference type="InterPro" id="IPR018060">
    <property type="entry name" value="HTH_AraC"/>
</dbReference>
<keyword evidence="9" id="KW-0732">Signal</keyword>
<evidence type="ECO:0000256" key="3">
    <source>
        <dbReference type="ARBA" id="ARBA00022553"/>
    </source>
</evidence>
<keyword evidence="8" id="KW-0472">Membrane</keyword>
<dbReference type="GO" id="GO:0003700">
    <property type="term" value="F:DNA-binding transcription factor activity"/>
    <property type="evidence" value="ECO:0007669"/>
    <property type="project" value="InterPro"/>
</dbReference>
<dbReference type="InterPro" id="IPR011006">
    <property type="entry name" value="CheY-like_superfamily"/>
</dbReference>
<evidence type="ECO:0000313" key="13">
    <source>
        <dbReference type="EMBL" id="PQV48946.1"/>
    </source>
</evidence>
<evidence type="ECO:0000259" key="12">
    <source>
        <dbReference type="PROSITE" id="PS50110"/>
    </source>
</evidence>
<dbReference type="PROSITE" id="PS01124">
    <property type="entry name" value="HTH_ARAC_FAMILY_2"/>
    <property type="match status" value="1"/>
</dbReference>
<dbReference type="FunFam" id="3.40.50.2300:FF:000138">
    <property type="entry name" value="Two-component system sensor histidine kinase/response regulator"/>
    <property type="match status" value="1"/>
</dbReference>
<dbReference type="PROSITE" id="PS00041">
    <property type="entry name" value="HTH_ARAC_FAMILY_1"/>
    <property type="match status" value="1"/>
</dbReference>
<dbReference type="SMART" id="SM00387">
    <property type="entry name" value="HATPase_c"/>
    <property type="match status" value="1"/>
</dbReference>
<feature type="domain" description="Response regulatory" evidence="12">
    <location>
        <begin position="1138"/>
        <end position="1253"/>
    </location>
</feature>
<dbReference type="InterPro" id="IPR003594">
    <property type="entry name" value="HATPase_dom"/>
</dbReference>
<feature type="transmembrane region" description="Helical" evidence="8">
    <location>
        <begin position="816"/>
        <end position="837"/>
    </location>
</feature>
<dbReference type="Pfam" id="PF07495">
    <property type="entry name" value="Y_Y_Y"/>
    <property type="match status" value="1"/>
</dbReference>
<dbReference type="InterPro" id="IPR011123">
    <property type="entry name" value="Y_Y_Y"/>
</dbReference>
<evidence type="ECO:0000259" key="10">
    <source>
        <dbReference type="PROSITE" id="PS01124"/>
    </source>
</evidence>
<dbReference type="Pfam" id="PF00072">
    <property type="entry name" value="Response_reg"/>
    <property type="match status" value="1"/>
</dbReference>
<comment type="catalytic activity">
    <reaction evidence="1">
        <text>ATP + protein L-histidine = ADP + protein N-phospho-L-histidine.</text>
        <dbReference type="EC" id="2.7.13.3"/>
    </reaction>
</comment>
<evidence type="ECO:0000256" key="1">
    <source>
        <dbReference type="ARBA" id="ARBA00000085"/>
    </source>
</evidence>